<evidence type="ECO:0000256" key="2">
    <source>
        <dbReference type="ARBA" id="ARBA00023015"/>
    </source>
</evidence>
<dbReference type="Gene3D" id="1.10.10.10">
    <property type="entry name" value="Winged helix-like DNA-binding domain superfamily/Winged helix DNA-binding domain"/>
    <property type="match status" value="1"/>
</dbReference>
<dbReference type="PANTHER" id="PTHR30419:SF8">
    <property type="entry name" value="NITROGEN ASSIMILATION TRANSCRIPTIONAL ACTIVATOR-RELATED"/>
    <property type="match status" value="1"/>
</dbReference>
<dbReference type="PANTHER" id="PTHR30419">
    <property type="entry name" value="HTH-TYPE TRANSCRIPTIONAL REGULATOR YBHD"/>
    <property type="match status" value="1"/>
</dbReference>
<sequence length="310" mass="34034">MHMRAFDYLRVIAEIGSLRGAAQKIGITATALSRQIEHLEYYFRVKLLERDQRGIRLTPAGNIVVETAEKVLHELDNTQKRVDDLKGLRSGLVNIRVSSSTLTTMMAPALLSLNDEYPGLRFLVEVSSAPLVGEALVAGKADLGLTIFAPDLSELTLCKRLPVVHSAIMAPSHPLSKNTMISLHDLTHHTLSIPDSAYFVRRAFDRAVKSNGISLDPVFITGAFELQIELALCGRAILFLPEFSCHNYIMNGQLCAVPLTHDLQVPTSLDLLKASHKSLSTAARIVSTRIGEIMTRMGNNQIVSTRALSL</sequence>
<evidence type="ECO:0000313" key="7">
    <source>
        <dbReference type="Proteomes" id="UP000427842"/>
    </source>
</evidence>
<evidence type="ECO:0000259" key="5">
    <source>
        <dbReference type="PROSITE" id="PS50931"/>
    </source>
</evidence>
<dbReference type="InterPro" id="IPR005119">
    <property type="entry name" value="LysR_subst-bd"/>
</dbReference>
<dbReference type="InterPro" id="IPR036388">
    <property type="entry name" value="WH-like_DNA-bd_sf"/>
</dbReference>
<dbReference type="SUPFAM" id="SSF46785">
    <property type="entry name" value="Winged helix' DNA-binding domain"/>
    <property type="match status" value="1"/>
</dbReference>
<accession>A0ABQ6VVW5</accession>
<evidence type="ECO:0000256" key="1">
    <source>
        <dbReference type="ARBA" id="ARBA00009437"/>
    </source>
</evidence>
<organism evidence="6 7">
    <name type="scientific">Komagataeibacter medellinensis</name>
    <dbReference type="NCBI Taxonomy" id="1177712"/>
    <lineage>
        <taxon>Bacteria</taxon>
        <taxon>Pseudomonadati</taxon>
        <taxon>Pseudomonadota</taxon>
        <taxon>Alphaproteobacteria</taxon>
        <taxon>Acetobacterales</taxon>
        <taxon>Acetobacteraceae</taxon>
        <taxon>Komagataeibacter</taxon>
    </lineage>
</organism>
<evidence type="ECO:0000313" key="6">
    <source>
        <dbReference type="EMBL" id="KAB8124323.1"/>
    </source>
</evidence>
<dbReference type="Gene3D" id="3.40.190.290">
    <property type="match status" value="1"/>
</dbReference>
<proteinExistence type="inferred from homology"/>
<dbReference type="PROSITE" id="PS50931">
    <property type="entry name" value="HTH_LYSR"/>
    <property type="match status" value="1"/>
</dbReference>
<dbReference type="InterPro" id="IPR000847">
    <property type="entry name" value="LysR_HTH_N"/>
</dbReference>
<reference evidence="6 7" key="1">
    <citation type="submission" date="2018-09" db="EMBL/GenBank/DDBJ databases">
        <title>Genome sequence and characterization of the bcs clusters for the production of nanocellulose from the low pH resistant strain Komagataeibacter medellinensis ID13488.</title>
        <authorList>
            <person name="Hernandez-Arriaga A.M."/>
            <person name="Del Cerro C."/>
            <person name="Urbina L."/>
            <person name="Eceiza A."/>
            <person name="Retegi A."/>
            <person name="Prieto M.A."/>
        </authorList>
    </citation>
    <scope>NUCLEOTIDE SEQUENCE [LARGE SCALE GENOMIC DNA]</scope>
    <source>
        <strain evidence="6 7">ID13488</strain>
    </source>
</reference>
<dbReference type="Pfam" id="PF00126">
    <property type="entry name" value="HTH_1"/>
    <property type="match status" value="1"/>
</dbReference>
<keyword evidence="2" id="KW-0805">Transcription regulation</keyword>
<dbReference type="EMBL" id="QYAZ01000001">
    <property type="protein sequence ID" value="KAB8124323.1"/>
    <property type="molecule type" value="Genomic_DNA"/>
</dbReference>
<comment type="caution">
    <text evidence="6">The sequence shown here is derived from an EMBL/GenBank/DDBJ whole genome shotgun (WGS) entry which is preliminary data.</text>
</comment>
<feature type="domain" description="HTH lysR-type" evidence="5">
    <location>
        <begin position="1"/>
        <end position="58"/>
    </location>
</feature>
<keyword evidence="3" id="KW-0238">DNA-binding</keyword>
<name>A0ABQ6VVW5_9PROT</name>
<dbReference type="Proteomes" id="UP000427842">
    <property type="component" value="Unassembled WGS sequence"/>
</dbReference>
<gene>
    <name evidence="6" type="ORF">D3W54_09115</name>
</gene>
<comment type="similarity">
    <text evidence="1">Belongs to the LysR transcriptional regulatory family.</text>
</comment>
<dbReference type="Pfam" id="PF03466">
    <property type="entry name" value="LysR_substrate"/>
    <property type="match status" value="1"/>
</dbReference>
<keyword evidence="7" id="KW-1185">Reference proteome</keyword>
<dbReference type="InterPro" id="IPR050950">
    <property type="entry name" value="HTH-type_LysR_regulators"/>
</dbReference>
<dbReference type="InterPro" id="IPR036390">
    <property type="entry name" value="WH_DNA-bd_sf"/>
</dbReference>
<dbReference type="SUPFAM" id="SSF53850">
    <property type="entry name" value="Periplasmic binding protein-like II"/>
    <property type="match status" value="1"/>
</dbReference>
<protein>
    <submittedName>
        <fullName evidence="6">LysR family transcriptional regulator</fullName>
    </submittedName>
</protein>
<evidence type="ECO:0000256" key="4">
    <source>
        <dbReference type="ARBA" id="ARBA00023163"/>
    </source>
</evidence>
<evidence type="ECO:0000256" key="3">
    <source>
        <dbReference type="ARBA" id="ARBA00023125"/>
    </source>
</evidence>
<keyword evidence="4" id="KW-0804">Transcription</keyword>